<evidence type="ECO:0000256" key="1">
    <source>
        <dbReference type="SAM" id="MobiDB-lite"/>
    </source>
</evidence>
<sequence length="98" mass="11060">MQRTEVPPGSSPEDCRQLAPAFAAQRDSTLATRSKNELRVTQRHRGPARIQPRRLPPARTVSTRPQPAEPIIFHRGRRSLDTRACPTQHRCTSDPART</sequence>
<comment type="caution">
    <text evidence="2">The sequence shown here is derived from an EMBL/GenBank/DDBJ whole genome shotgun (WGS) entry which is preliminary data.</text>
</comment>
<name>A0AAV7PV96_PLEWA</name>
<feature type="region of interest" description="Disordered" evidence="1">
    <location>
        <begin position="23"/>
        <end position="98"/>
    </location>
</feature>
<reference evidence="2" key="1">
    <citation type="journal article" date="2022" name="bioRxiv">
        <title>Sequencing and chromosome-scale assembly of the giantPleurodeles waltlgenome.</title>
        <authorList>
            <person name="Brown T."/>
            <person name="Elewa A."/>
            <person name="Iarovenko S."/>
            <person name="Subramanian E."/>
            <person name="Araus A.J."/>
            <person name="Petzold A."/>
            <person name="Susuki M."/>
            <person name="Suzuki K.-i.T."/>
            <person name="Hayashi T."/>
            <person name="Toyoda A."/>
            <person name="Oliveira C."/>
            <person name="Osipova E."/>
            <person name="Leigh N.D."/>
            <person name="Simon A."/>
            <person name="Yun M.H."/>
        </authorList>
    </citation>
    <scope>NUCLEOTIDE SEQUENCE</scope>
    <source>
        <strain evidence="2">20211129_DDA</strain>
        <tissue evidence="2">Liver</tissue>
    </source>
</reference>
<proteinExistence type="predicted"/>
<accession>A0AAV7PV96</accession>
<dbReference type="Proteomes" id="UP001066276">
    <property type="component" value="Chromosome 7"/>
</dbReference>
<evidence type="ECO:0000313" key="3">
    <source>
        <dbReference type="Proteomes" id="UP001066276"/>
    </source>
</evidence>
<organism evidence="2 3">
    <name type="scientific">Pleurodeles waltl</name>
    <name type="common">Iberian ribbed newt</name>
    <dbReference type="NCBI Taxonomy" id="8319"/>
    <lineage>
        <taxon>Eukaryota</taxon>
        <taxon>Metazoa</taxon>
        <taxon>Chordata</taxon>
        <taxon>Craniata</taxon>
        <taxon>Vertebrata</taxon>
        <taxon>Euteleostomi</taxon>
        <taxon>Amphibia</taxon>
        <taxon>Batrachia</taxon>
        <taxon>Caudata</taxon>
        <taxon>Salamandroidea</taxon>
        <taxon>Salamandridae</taxon>
        <taxon>Pleurodelinae</taxon>
        <taxon>Pleurodeles</taxon>
    </lineage>
</organism>
<keyword evidence="3" id="KW-1185">Reference proteome</keyword>
<dbReference type="AlphaFoldDB" id="A0AAV7PV96"/>
<protein>
    <submittedName>
        <fullName evidence="2">Uncharacterized protein</fullName>
    </submittedName>
</protein>
<gene>
    <name evidence="2" type="ORF">NDU88_008751</name>
</gene>
<dbReference type="EMBL" id="JANPWB010000011">
    <property type="protein sequence ID" value="KAJ1130398.1"/>
    <property type="molecule type" value="Genomic_DNA"/>
</dbReference>
<evidence type="ECO:0000313" key="2">
    <source>
        <dbReference type="EMBL" id="KAJ1130398.1"/>
    </source>
</evidence>